<dbReference type="InterPro" id="IPR025166">
    <property type="entry name" value="Integrase_DNA_bind_dom"/>
</dbReference>
<dbReference type="InterPro" id="IPR038488">
    <property type="entry name" value="Integrase_DNA-bd_sf"/>
</dbReference>
<keyword evidence="2" id="KW-0229">DNA integration</keyword>
<evidence type="ECO:0000256" key="4">
    <source>
        <dbReference type="ARBA" id="ARBA00023172"/>
    </source>
</evidence>
<reference evidence="9" key="1">
    <citation type="submission" date="2019-03" db="EMBL/GenBank/DDBJ databases">
        <authorList>
            <person name="Danneels B."/>
        </authorList>
    </citation>
    <scope>NUCLEOTIDE SEQUENCE</scope>
</reference>
<dbReference type="PROSITE" id="PS51900">
    <property type="entry name" value="CB"/>
    <property type="match status" value="1"/>
</dbReference>
<keyword evidence="5" id="KW-1179">Viral genome integration</keyword>
<dbReference type="PANTHER" id="PTHR30629">
    <property type="entry name" value="PROPHAGE INTEGRASE"/>
    <property type="match status" value="1"/>
</dbReference>
<evidence type="ECO:0000256" key="1">
    <source>
        <dbReference type="ARBA" id="ARBA00008857"/>
    </source>
</evidence>
<dbReference type="EMBL" id="CAADHZ010000006">
    <property type="protein sequence ID" value="VFR21452.1"/>
    <property type="molecule type" value="Genomic_DNA"/>
</dbReference>
<feature type="domain" description="Tyr recombinase" evidence="7">
    <location>
        <begin position="200"/>
        <end position="377"/>
    </location>
</feature>
<dbReference type="GO" id="GO:0006310">
    <property type="term" value="P:DNA recombination"/>
    <property type="evidence" value="ECO:0007669"/>
    <property type="project" value="UniProtKB-KW"/>
</dbReference>
<organism evidence="9">
    <name type="scientific">plant metagenome</name>
    <dbReference type="NCBI Taxonomy" id="1297885"/>
    <lineage>
        <taxon>unclassified sequences</taxon>
        <taxon>metagenomes</taxon>
        <taxon>organismal metagenomes</taxon>
    </lineage>
</organism>
<dbReference type="InterPro" id="IPR002104">
    <property type="entry name" value="Integrase_catalytic"/>
</dbReference>
<dbReference type="Pfam" id="PF13356">
    <property type="entry name" value="Arm-DNA-bind_3"/>
    <property type="match status" value="1"/>
</dbReference>
<name>A0A484P647_9ZZZZ</name>
<protein>
    <submittedName>
        <fullName evidence="9">Integrase</fullName>
    </submittedName>
</protein>
<comment type="similarity">
    <text evidence="1">Belongs to the 'phage' integrase family.</text>
</comment>
<evidence type="ECO:0000256" key="5">
    <source>
        <dbReference type="ARBA" id="ARBA00023195"/>
    </source>
</evidence>
<gene>
    <name evidence="9" type="ORF">ANDO1_0728</name>
    <name evidence="10" type="ORF">ANDO2_0634</name>
</gene>
<dbReference type="Gene3D" id="1.10.150.130">
    <property type="match status" value="1"/>
</dbReference>
<keyword evidence="3" id="KW-0238">DNA-binding</keyword>
<dbReference type="InterPro" id="IPR053876">
    <property type="entry name" value="Phage_int_M"/>
</dbReference>
<evidence type="ECO:0000259" key="8">
    <source>
        <dbReference type="PROSITE" id="PS51900"/>
    </source>
</evidence>
<dbReference type="InterPro" id="IPR044068">
    <property type="entry name" value="CB"/>
</dbReference>
<dbReference type="InterPro" id="IPR013762">
    <property type="entry name" value="Integrase-like_cat_sf"/>
</dbReference>
<dbReference type="InterPro" id="IPR050808">
    <property type="entry name" value="Phage_Integrase"/>
</dbReference>
<dbReference type="Gene3D" id="1.10.443.10">
    <property type="entry name" value="Intergrase catalytic core"/>
    <property type="match status" value="1"/>
</dbReference>
<dbReference type="GO" id="GO:0046718">
    <property type="term" value="P:symbiont entry into host cell"/>
    <property type="evidence" value="ECO:0007669"/>
    <property type="project" value="UniProtKB-KW"/>
</dbReference>
<evidence type="ECO:0000256" key="6">
    <source>
        <dbReference type="ARBA" id="ARBA00023296"/>
    </source>
</evidence>
<dbReference type="InterPro" id="IPR010998">
    <property type="entry name" value="Integrase_recombinase_N"/>
</dbReference>
<dbReference type="GO" id="GO:0075713">
    <property type="term" value="P:establishment of integrated proviral latency"/>
    <property type="evidence" value="ECO:0007669"/>
    <property type="project" value="UniProtKB-KW"/>
</dbReference>
<dbReference type="Pfam" id="PF00589">
    <property type="entry name" value="Phage_integrase"/>
    <property type="match status" value="1"/>
</dbReference>
<evidence type="ECO:0000313" key="9">
    <source>
        <dbReference type="EMBL" id="VFR21452.1"/>
    </source>
</evidence>
<keyword evidence="4" id="KW-0233">DNA recombination</keyword>
<evidence type="ECO:0000256" key="3">
    <source>
        <dbReference type="ARBA" id="ARBA00023125"/>
    </source>
</evidence>
<dbReference type="PROSITE" id="PS51898">
    <property type="entry name" value="TYR_RECOMBINASE"/>
    <property type="match status" value="1"/>
</dbReference>
<dbReference type="EMBL" id="CAADIB010000010">
    <property type="protein sequence ID" value="VFR32000.1"/>
    <property type="molecule type" value="Genomic_DNA"/>
</dbReference>
<dbReference type="GO" id="GO:0003677">
    <property type="term" value="F:DNA binding"/>
    <property type="evidence" value="ECO:0007669"/>
    <property type="project" value="UniProtKB-KW"/>
</dbReference>
<evidence type="ECO:0000256" key="2">
    <source>
        <dbReference type="ARBA" id="ARBA00022908"/>
    </source>
</evidence>
<dbReference type="CDD" id="cd00801">
    <property type="entry name" value="INT_P4_C"/>
    <property type="match status" value="1"/>
</dbReference>
<dbReference type="PANTHER" id="PTHR30629:SF2">
    <property type="entry name" value="PROPHAGE INTEGRASE INTS-RELATED"/>
    <property type="match status" value="1"/>
</dbReference>
<dbReference type="Pfam" id="PF22022">
    <property type="entry name" value="Phage_int_M"/>
    <property type="match status" value="1"/>
</dbReference>
<proteinExistence type="inferred from homology"/>
<dbReference type="AlphaFoldDB" id="A0A484P647"/>
<sequence length="401" mass="45986">MPLTDLQIRKEKPTDKPRKLSDGGGLYLLVNQAGKYWRWKYRVQGKEKVMALGVYPEVSLAEAREAHMAARKLLATGVDPVADRRQQANQVKTTFQDVAEQWWKHWSKSCTERHADSTIRRLKMNVFPAMGARAVEEVQAPELVKMLKSLEEERGVNDLARRMLQHCKQIFRYAIAHGLATRNPAADIRPGDILAGHKTTNYARLDAKELPGLLRHIEVYQGSSVTRLAMRLMAMTFVRTKELIEARWEEFDLDNARWDIPPERMKMRSPHIVPLSSQAVQLLRNLHTLTGHRALLFPGDRNPEKPMSNNTILKALERMGYKSRMTGHGFRGIASTVLHEEGWPHEHIELQLAHQERNSTSAAYNHALYLAPRAKMMQWWSDYLDRCIAGASVVELHRKTA</sequence>
<dbReference type="Gene3D" id="3.30.160.390">
    <property type="entry name" value="Integrase, DNA-binding domain"/>
    <property type="match status" value="1"/>
</dbReference>
<dbReference type="InterPro" id="IPR011010">
    <property type="entry name" value="DNA_brk_join_enz"/>
</dbReference>
<evidence type="ECO:0000313" key="10">
    <source>
        <dbReference type="EMBL" id="VFR32000.1"/>
    </source>
</evidence>
<dbReference type="GO" id="GO:0044826">
    <property type="term" value="P:viral genome integration into host DNA"/>
    <property type="evidence" value="ECO:0007669"/>
    <property type="project" value="UniProtKB-KW"/>
</dbReference>
<dbReference type="SUPFAM" id="SSF56349">
    <property type="entry name" value="DNA breaking-rejoining enzymes"/>
    <property type="match status" value="1"/>
</dbReference>
<keyword evidence="6" id="KW-1160">Virus entry into host cell</keyword>
<accession>A0A484P647</accession>
<dbReference type="GO" id="GO:0015074">
    <property type="term" value="P:DNA integration"/>
    <property type="evidence" value="ECO:0007669"/>
    <property type="project" value="UniProtKB-KW"/>
</dbReference>
<feature type="domain" description="Core-binding (CB)" evidence="8">
    <location>
        <begin position="93"/>
        <end position="175"/>
    </location>
</feature>
<evidence type="ECO:0000259" key="7">
    <source>
        <dbReference type="PROSITE" id="PS51898"/>
    </source>
</evidence>